<comment type="caution">
    <text evidence="2">The sequence shown here is derived from an EMBL/GenBank/DDBJ whole genome shotgun (WGS) entry which is preliminary data.</text>
</comment>
<reference evidence="2" key="1">
    <citation type="submission" date="2021-03" db="EMBL/GenBank/DDBJ databases">
        <title>Draft genome sequence of rust myrtle Austropuccinia psidii MF-1, a brazilian biotype.</title>
        <authorList>
            <person name="Quecine M.C."/>
            <person name="Pachon D.M.R."/>
            <person name="Bonatelli M.L."/>
            <person name="Correr F.H."/>
            <person name="Franceschini L.M."/>
            <person name="Leite T.F."/>
            <person name="Margarido G.R.A."/>
            <person name="Almeida C.A."/>
            <person name="Ferrarezi J.A."/>
            <person name="Labate C.A."/>
        </authorList>
    </citation>
    <scope>NUCLEOTIDE SEQUENCE</scope>
    <source>
        <strain evidence="2">MF-1</strain>
    </source>
</reference>
<feature type="non-terminal residue" evidence="2">
    <location>
        <position position="1"/>
    </location>
</feature>
<dbReference type="SUPFAM" id="SSF56815">
    <property type="entry name" value="Sec1/munc18-like (SM) proteins"/>
    <property type="match status" value="1"/>
</dbReference>
<gene>
    <name evidence="2" type="ORF">O181_118426</name>
</gene>
<organism evidence="2 3">
    <name type="scientific">Austropuccinia psidii MF-1</name>
    <dbReference type="NCBI Taxonomy" id="1389203"/>
    <lineage>
        <taxon>Eukaryota</taxon>
        <taxon>Fungi</taxon>
        <taxon>Dikarya</taxon>
        <taxon>Basidiomycota</taxon>
        <taxon>Pucciniomycotina</taxon>
        <taxon>Pucciniomycetes</taxon>
        <taxon>Pucciniales</taxon>
        <taxon>Sphaerophragmiaceae</taxon>
        <taxon>Austropuccinia</taxon>
    </lineage>
</organism>
<dbReference type="Gene3D" id="3.40.50.2060">
    <property type="match status" value="1"/>
</dbReference>
<proteinExistence type="predicted"/>
<evidence type="ECO:0000313" key="3">
    <source>
        <dbReference type="Proteomes" id="UP000765509"/>
    </source>
</evidence>
<evidence type="ECO:0000313" key="2">
    <source>
        <dbReference type="EMBL" id="MBW0578711.1"/>
    </source>
</evidence>
<sequence>SLDLLAGLPQLTSNQNPTPKLDDNSLLAPIATNIDRIIPEISPHGSTGKTAPPQHIKTYAGAHMSFADALDDQLGNRLTHSPAVPYLWQLSELITNILPDGPQEYTLLPPNPRSFSTLYAPPPIRSAEQALHIWAEPMKLDKHITL</sequence>
<dbReference type="OrthoDB" id="2500524at2759"/>
<dbReference type="Proteomes" id="UP000765509">
    <property type="component" value="Unassembled WGS sequence"/>
</dbReference>
<name>A0A9Q3KEK7_9BASI</name>
<dbReference type="AlphaFoldDB" id="A0A9Q3KEK7"/>
<evidence type="ECO:0000256" key="1">
    <source>
        <dbReference type="SAM" id="MobiDB-lite"/>
    </source>
</evidence>
<protein>
    <submittedName>
        <fullName evidence="2">Uncharacterized protein</fullName>
    </submittedName>
</protein>
<keyword evidence="3" id="KW-1185">Reference proteome</keyword>
<dbReference type="InterPro" id="IPR043154">
    <property type="entry name" value="Sec-1-like_dom1"/>
</dbReference>
<accession>A0A9Q3KEK7</accession>
<dbReference type="EMBL" id="AVOT02103374">
    <property type="protein sequence ID" value="MBW0578711.1"/>
    <property type="molecule type" value="Genomic_DNA"/>
</dbReference>
<dbReference type="InterPro" id="IPR036045">
    <property type="entry name" value="Sec1-like_sf"/>
</dbReference>
<feature type="region of interest" description="Disordered" evidence="1">
    <location>
        <begin position="1"/>
        <end position="25"/>
    </location>
</feature>